<dbReference type="EMBL" id="CM018042">
    <property type="protein sequence ID" value="KAA8532408.1"/>
    <property type="molecule type" value="Genomic_DNA"/>
</dbReference>
<sequence length="89" mass="9414">MVASDVPLSSSVQSKPYMLLEKGSAVVRCCQHGLDPGCATDGIPSSDSQLQDIPRVALGVKEQLDCGTTFNNEMVVLSGNDEVFNVGKQ</sequence>
<dbReference type="Proteomes" id="UP000325577">
    <property type="component" value="Linkage Group LG19"/>
</dbReference>
<evidence type="ECO:0000313" key="1">
    <source>
        <dbReference type="EMBL" id="KAA8532408.1"/>
    </source>
</evidence>
<organism evidence="1 2">
    <name type="scientific">Nyssa sinensis</name>
    <dbReference type="NCBI Taxonomy" id="561372"/>
    <lineage>
        <taxon>Eukaryota</taxon>
        <taxon>Viridiplantae</taxon>
        <taxon>Streptophyta</taxon>
        <taxon>Embryophyta</taxon>
        <taxon>Tracheophyta</taxon>
        <taxon>Spermatophyta</taxon>
        <taxon>Magnoliopsida</taxon>
        <taxon>eudicotyledons</taxon>
        <taxon>Gunneridae</taxon>
        <taxon>Pentapetalae</taxon>
        <taxon>asterids</taxon>
        <taxon>Cornales</taxon>
        <taxon>Nyssaceae</taxon>
        <taxon>Nyssa</taxon>
    </lineage>
</organism>
<protein>
    <submittedName>
        <fullName evidence="1">Uncharacterized protein</fullName>
    </submittedName>
</protein>
<proteinExistence type="predicted"/>
<evidence type="ECO:0000313" key="2">
    <source>
        <dbReference type="Proteomes" id="UP000325577"/>
    </source>
</evidence>
<gene>
    <name evidence="1" type="ORF">F0562_032423</name>
</gene>
<name>A0A5J5AQD0_9ASTE</name>
<accession>A0A5J5AQD0</accession>
<reference evidence="1 2" key="1">
    <citation type="submission" date="2019-09" db="EMBL/GenBank/DDBJ databases">
        <title>A chromosome-level genome assembly of the Chinese tupelo Nyssa sinensis.</title>
        <authorList>
            <person name="Yang X."/>
            <person name="Kang M."/>
            <person name="Yang Y."/>
            <person name="Xiong H."/>
            <person name="Wang M."/>
            <person name="Zhang Z."/>
            <person name="Wang Z."/>
            <person name="Wu H."/>
            <person name="Ma T."/>
            <person name="Liu J."/>
            <person name="Xi Z."/>
        </authorList>
    </citation>
    <scope>NUCLEOTIDE SEQUENCE [LARGE SCALE GENOMIC DNA]</scope>
    <source>
        <strain evidence="1">J267</strain>
        <tissue evidence="1">Leaf</tissue>
    </source>
</reference>
<keyword evidence="2" id="KW-1185">Reference proteome</keyword>
<dbReference type="AlphaFoldDB" id="A0A5J5AQD0"/>